<dbReference type="EMBL" id="MNAN01000034">
    <property type="protein sequence ID" value="OHU94300.1"/>
    <property type="molecule type" value="Genomic_DNA"/>
</dbReference>
<dbReference type="InterPro" id="IPR018060">
    <property type="entry name" value="HTH_AraC"/>
</dbReference>
<evidence type="ECO:0000313" key="7">
    <source>
        <dbReference type="Proteomes" id="UP000180253"/>
    </source>
</evidence>
<organism evidence="6 7">
    <name type="scientific">Pseudoalteromonas byunsanensis</name>
    <dbReference type="NCBI Taxonomy" id="327939"/>
    <lineage>
        <taxon>Bacteria</taxon>
        <taxon>Pseudomonadati</taxon>
        <taxon>Pseudomonadota</taxon>
        <taxon>Gammaproteobacteria</taxon>
        <taxon>Alteromonadales</taxon>
        <taxon>Pseudoalteromonadaceae</taxon>
        <taxon>Pseudoalteromonas</taxon>
    </lineage>
</organism>
<feature type="transmembrane region" description="Helical" evidence="4">
    <location>
        <begin position="87"/>
        <end position="106"/>
    </location>
</feature>
<protein>
    <recommendedName>
        <fullName evidence="5">HTH araC/xylS-type domain-containing protein</fullName>
    </recommendedName>
</protein>
<keyword evidence="2" id="KW-0238">DNA-binding</keyword>
<dbReference type="PROSITE" id="PS01124">
    <property type="entry name" value="HTH_ARAC_FAMILY_2"/>
    <property type="match status" value="1"/>
</dbReference>
<keyword evidence="4" id="KW-1133">Transmembrane helix</keyword>
<keyword evidence="4" id="KW-0812">Transmembrane</keyword>
<feature type="transmembrane region" description="Helical" evidence="4">
    <location>
        <begin position="176"/>
        <end position="197"/>
    </location>
</feature>
<reference evidence="6 7" key="1">
    <citation type="submission" date="2016-10" db="EMBL/GenBank/DDBJ databases">
        <title>Pseudoalteromonas amylolytica sp. nov., isolated from the surface seawater.</title>
        <authorList>
            <person name="Wu Y.-H."/>
            <person name="Cheng H."/>
            <person name="Jin X.-B."/>
            <person name="Wang C.-S."/>
            <person name="Xu X.-W."/>
        </authorList>
    </citation>
    <scope>NUCLEOTIDE SEQUENCE [LARGE SCALE GENOMIC DNA]</scope>
    <source>
        <strain evidence="6 7">JCM 12483</strain>
    </source>
</reference>
<dbReference type="SMART" id="SM00342">
    <property type="entry name" value="HTH_ARAC"/>
    <property type="match status" value="1"/>
</dbReference>
<name>A0A1S1N2R5_9GAMM</name>
<feature type="transmembrane region" description="Helical" evidence="4">
    <location>
        <begin position="6"/>
        <end position="21"/>
    </location>
</feature>
<feature type="transmembrane region" description="Helical" evidence="4">
    <location>
        <begin position="33"/>
        <end position="54"/>
    </location>
</feature>
<evidence type="ECO:0000256" key="2">
    <source>
        <dbReference type="ARBA" id="ARBA00023125"/>
    </source>
</evidence>
<keyword evidence="3" id="KW-0804">Transcription</keyword>
<evidence type="ECO:0000313" key="6">
    <source>
        <dbReference type="EMBL" id="OHU94300.1"/>
    </source>
</evidence>
<sequence>MIEDLYLASCCIALFCSGLIFKQHKTSDNNSSFLHSGFFALLIIPLTGYIGVRYGELPDFIIKLSQCVILLFCALIFLHYQRKKASFYHITLHMLPFTVFFLLRISDIATHSLGLVIVYFVVIFSYLATSIFAFSTVINMRSKYELANIVTVIAIVCLAGLVTFCYLNNSPWILPLWHMLNLLICCYITISAFNAAYTPKKAEELGINKALTIKKERLLDKETANSLSQQVIRLFTANKVYLDNALCLKKLSAQLNLTTHQTSELLNVHMKSSFYRLLNSYRVQHACNLLKDQKNAFTITDIMYNSGFNNKNTFYKEFKRHTGTSPSQWVKHNAREAKDLIQQLS</sequence>
<dbReference type="Pfam" id="PF12833">
    <property type="entry name" value="HTH_18"/>
    <property type="match status" value="1"/>
</dbReference>
<dbReference type="SUPFAM" id="SSF46689">
    <property type="entry name" value="Homeodomain-like"/>
    <property type="match status" value="1"/>
</dbReference>
<dbReference type="AlphaFoldDB" id="A0A1S1N2R5"/>
<dbReference type="Proteomes" id="UP000180253">
    <property type="component" value="Unassembled WGS sequence"/>
</dbReference>
<dbReference type="STRING" id="327939.BIW53_14550"/>
<dbReference type="Gene3D" id="1.10.10.60">
    <property type="entry name" value="Homeodomain-like"/>
    <property type="match status" value="1"/>
</dbReference>
<accession>A0A1S1N2R5</accession>
<feature type="domain" description="HTH araC/xylS-type" evidence="5">
    <location>
        <begin position="229"/>
        <end position="332"/>
    </location>
</feature>
<evidence type="ECO:0000256" key="4">
    <source>
        <dbReference type="SAM" id="Phobius"/>
    </source>
</evidence>
<dbReference type="GO" id="GO:0043565">
    <property type="term" value="F:sequence-specific DNA binding"/>
    <property type="evidence" value="ECO:0007669"/>
    <property type="project" value="InterPro"/>
</dbReference>
<feature type="transmembrane region" description="Helical" evidence="4">
    <location>
        <begin position="60"/>
        <end position="80"/>
    </location>
</feature>
<keyword evidence="1" id="KW-0805">Transcription regulation</keyword>
<dbReference type="PANTHER" id="PTHR43280">
    <property type="entry name" value="ARAC-FAMILY TRANSCRIPTIONAL REGULATOR"/>
    <property type="match status" value="1"/>
</dbReference>
<evidence type="ECO:0000256" key="1">
    <source>
        <dbReference type="ARBA" id="ARBA00023015"/>
    </source>
</evidence>
<keyword evidence="4" id="KW-0472">Membrane</keyword>
<dbReference type="GO" id="GO:0003700">
    <property type="term" value="F:DNA-binding transcription factor activity"/>
    <property type="evidence" value="ECO:0007669"/>
    <property type="project" value="InterPro"/>
</dbReference>
<comment type="caution">
    <text evidence="6">The sequence shown here is derived from an EMBL/GenBank/DDBJ whole genome shotgun (WGS) entry which is preliminary data.</text>
</comment>
<proteinExistence type="predicted"/>
<keyword evidence="7" id="KW-1185">Reference proteome</keyword>
<gene>
    <name evidence="6" type="ORF">BIW53_14550</name>
</gene>
<feature type="transmembrane region" description="Helical" evidence="4">
    <location>
        <begin position="146"/>
        <end position="164"/>
    </location>
</feature>
<evidence type="ECO:0000259" key="5">
    <source>
        <dbReference type="PROSITE" id="PS01124"/>
    </source>
</evidence>
<dbReference type="InterPro" id="IPR009057">
    <property type="entry name" value="Homeodomain-like_sf"/>
</dbReference>
<feature type="transmembrane region" description="Helical" evidence="4">
    <location>
        <begin position="112"/>
        <end position="134"/>
    </location>
</feature>
<dbReference type="PANTHER" id="PTHR43280:SF29">
    <property type="entry name" value="ARAC-FAMILY TRANSCRIPTIONAL REGULATOR"/>
    <property type="match status" value="1"/>
</dbReference>
<evidence type="ECO:0000256" key="3">
    <source>
        <dbReference type="ARBA" id="ARBA00023163"/>
    </source>
</evidence>